<evidence type="ECO:0000259" key="11">
    <source>
        <dbReference type="PROSITE" id="PS51762"/>
    </source>
</evidence>
<accession>A0AA38H6C3</accession>
<dbReference type="Gene3D" id="2.60.120.200">
    <property type="match status" value="1"/>
</dbReference>
<dbReference type="InterPro" id="IPR005629">
    <property type="entry name" value="Skn1/Kre6/Sbg1"/>
</dbReference>
<evidence type="ECO:0000256" key="4">
    <source>
        <dbReference type="ARBA" id="ARBA00022968"/>
    </source>
</evidence>
<comment type="caution">
    <text evidence="12">The sequence shown here is derived from an EMBL/GenBank/DDBJ whole genome shotgun (WGS) entry which is preliminary data.</text>
</comment>
<organism evidence="12 13">
    <name type="scientific">Dioszegia hungarica</name>
    <dbReference type="NCBI Taxonomy" id="4972"/>
    <lineage>
        <taxon>Eukaryota</taxon>
        <taxon>Fungi</taxon>
        <taxon>Dikarya</taxon>
        <taxon>Basidiomycota</taxon>
        <taxon>Agaricomycotina</taxon>
        <taxon>Tremellomycetes</taxon>
        <taxon>Tremellales</taxon>
        <taxon>Bulleribasidiaceae</taxon>
        <taxon>Dioszegia</taxon>
    </lineage>
</organism>
<dbReference type="GO" id="GO:0005886">
    <property type="term" value="C:plasma membrane"/>
    <property type="evidence" value="ECO:0007669"/>
    <property type="project" value="TreeGrafter"/>
</dbReference>
<dbReference type="InterPro" id="IPR000757">
    <property type="entry name" value="Beta-glucanase-like"/>
</dbReference>
<reference evidence="12" key="1">
    <citation type="journal article" date="2022" name="G3 (Bethesda)">
        <title>High quality genome of the basidiomycete yeast Dioszegia hungarica PDD-24b-2 isolated from cloud water.</title>
        <authorList>
            <person name="Jarrige D."/>
            <person name="Haridas S."/>
            <person name="Bleykasten-Grosshans C."/>
            <person name="Joly M."/>
            <person name="Nadalig T."/>
            <person name="Sancelme M."/>
            <person name="Vuilleumier S."/>
            <person name="Grigoriev I.V."/>
            <person name="Amato P."/>
            <person name="Bringel F."/>
        </authorList>
    </citation>
    <scope>NUCLEOTIDE SEQUENCE</scope>
    <source>
        <strain evidence="12">PDD-24b-2</strain>
    </source>
</reference>
<dbReference type="FunFam" id="2.60.120.200:FF:000135">
    <property type="entry name" value="Related to KRE6-glucan synthase subunit"/>
    <property type="match status" value="1"/>
</dbReference>
<evidence type="ECO:0000313" key="12">
    <source>
        <dbReference type="EMBL" id="KAI9635372.1"/>
    </source>
</evidence>
<dbReference type="EMBL" id="JAKWFO010000005">
    <property type="protein sequence ID" value="KAI9635372.1"/>
    <property type="molecule type" value="Genomic_DNA"/>
</dbReference>
<dbReference type="FunFam" id="2.60.120.200:FF:000140">
    <property type="entry name" value="Beta-glucan synthesis-associated protein"/>
    <property type="match status" value="1"/>
</dbReference>
<keyword evidence="6 10" id="KW-0472">Membrane</keyword>
<sequence>MPQFGSSPVQNEPLLGNAQGPGMSQRLSESSLASYDTHHTMSNPNGRMANSSSTHSFSSATPLGPGNQRFGPTATMHPSTPGKEGRAIPGGLAAGAGGGGAAAMMDDDDLDDALHTFTAKDKKDLSSPFDITSARGWANALMLATLAAAIITLFGAYPIISAFQNGQLGFGSNTPGYNLGGINSTGQYPEIGVPRLLDPETPQSAYTKVGYDNENWNLVYSDEFNTPGRTFYPGDDPFWEAMDIHYWPTGDFEWLDPSAVTTKDGHLVITMTQEPINDLNFKSGMIQSWNKLCFNRNAHWEVSVSLPGTSGIGGFWPAFWTMGNLGRAGYGGTTDGLWPYSYDTCDIGTLPNQTYPNMTGPVATLTTGDNQGPLSFLPGQRYSACTCPGEDHPGPSNNVGRAAPEIDLIEAQIIIDLAVGEVSQSNQIAPYDAFYQYNNASIYCDIADLGISKFNSYKGGIYQEAVSVLTQVPSRIYRDQVVGGRRGEFASFELEWYADFKNRKNGHITWAVDGKRAWTMYPGAIAANPLTEIGDRIIAEEPMYMIFNYHMSNNFQAVNFAQLTWPNEYRVDYIRVYQRGDGTIGCDPSDRPTKDFINRHLDIYNNANISQFSQTGLVWPKNRLVDTC</sequence>
<dbReference type="GO" id="GO:0015926">
    <property type="term" value="F:glucosidase activity"/>
    <property type="evidence" value="ECO:0007669"/>
    <property type="project" value="TreeGrafter"/>
</dbReference>
<feature type="compositionally biased region" description="Polar residues" evidence="9">
    <location>
        <begin position="25"/>
        <end position="50"/>
    </location>
</feature>
<feature type="region of interest" description="Disordered" evidence="9">
    <location>
        <begin position="1"/>
        <end position="90"/>
    </location>
</feature>
<keyword evidence="5 10" id="KW-1133">Transmembrane helix</keyword>
<comment type="similarity">
    <text evidence="2">Belongs to the SKN1/KRE6 family.</text>
</comment>
<keyword evidence="3 10" id="KW-0812">Transmembrane</keyword>
<keyword evidence="13" id="KW-1185">Reference proteome</keyword>
<dbReference type="GeneID" id="77726477"/>
<evidence type="ECO:0000256" key="10">
    <source>
        <dbReference type="SAM" id="Phobius"/>
    </source>
</evidence>
<dbReference type="PANTHER" id="PTHR31361">
    <property type="entry name" value="BETA-GLUCAN SYNTHESIS-ASSOCIATED PROTEIN KRE6-RELATED"/>
    <property type="match status" value="1"/>
</dbReference>
<dbReference type="GO" id="GO:0031505">
    <property type="term" value="P:fungal-type cell wall organization"/>
    <property type="evidence" value="ECO:0007669"/>
    <property type="project" value="TreeGrafter"/>
</dbReference>
<evidence type="ECO:0000256" key="8">
    <source>
        <dbReference type="ARBA" id="ARBA00023316"/>
    </source>
</evidence>
<evidence type="ECO:0000256" key="3">
    <source>
        <dbReference type="ARBA" id="ARBA00022692"/>
    </source>
</evidence>
<evidence type="ECO:0000256" key="2">
    <source>
        <dbReference type="ARBA" id="ARBA00010962"/>
    </source>
</evidence>
<keyword evidence="7" id="KW-0325">Glycoprotein</keyword>
<dbReference type="SUPFAM" id="SSF49899">
    <property type="entry name" value="Concanavalin A-like lectins/glucanases"/>
    <property type="match status" value="1"/>
</dbReference>
<evidence type="ECO:0000256" key="1">
    <source>
        <dbReference type="ARBA" id="ARBA00004606"/>
    </source>
</evidence>
<dbReference type="InterPro" id="IPR013320">
    <property type="entry name" value="ConA-like_dom_sf"/>
</dbReference>
<dbReference type="AlphaFoldDB" id="A0AA38H6C3"/>
<evidence type="ECO:0000256" key="5">
    <source>
        <dbReference type="ARBA" id="ARBA00022989"/>
    </source>
</evidence>
<feature type="compositionally biased region" description="Polar residues" evidence="9">
    <location>
        <begin position="1"/>
        <end position="10"/>
    </location>
</feature>
<keyword evidence="4" id="KW-0735">Signal-anchor</keyword>
<name>A0AA38H6C3_9TREE</name>
<dbReference type="GO" id="GO:0005789">
    <property type="term" value="C:endoplasmic reticulum membrane"/>
    <property type="evidence" value="ECO:0007669"/>
    <property type="project" value="TreeGrafter"/>
</dbReference>
<feature type="domain" description="GH16" evidence="11">
    <location>
        <begin position="206"/>
        <end position="582"/>
    </location>
</feature>
<comment type="subcellular location">
    <subcellularLocation>
        <location evidence="1">Membrane</location>
        <topology evidence="1">Single-pass type II membrane protein</topology>
    </subcellularLocation>
</comment>
<dbReference type="Pfam" id="PF03935">
    <property type="entry name" value="SKN1_KRE6_Sbg1"/>
    <property type="match status" value="1"/>
</dbReference>
<evidence type="ECO:0000256" key="9">
    <source>
        <dbReference type="SAM" id="MobiDB-lite"/>
    </source>
</evidence>
<evidence type="ECO:0000313" key="13">
    <source>
        <dbReference type="Proteomes" id="UP001164286"/>
    </source>
</evidence>
<dbReference type="GO" id="GO:0006078">
    <property type="term" value="P:(1-&gt;6)-beta-D-glucan biosynthetic process"/>
    <property type="evidence" value="ECO:0007669"/>
    <property type="project" value="TreeGrafter"/>
</dbReference>
<dbReference type="Proteomes" id="UP001164286">
    <property type="component" value="Unassembled WGS sequence"/>
</dbReference>
<gene>
    <name evidence="12" type="ORF">MKK02DRAFT_26926</name>
</gene>
<dbReference type="PANTHER" id="PTHR31361:SF15">
    <property type="entry name" value="GH16 DOMAIN-CONTAINING PROTEIN"/>
    <property type="match status" value="1"/>
</dbReference>
<proteinExistence type="inferred from homology"/>
<keyword evidence="8" id="KW-0961">Cell wall biogenesis/degradation</keyword>
<feature type="transmembrane region" description="Helical" evidence="10">
    <location>
        <begin position="140"/>
        <end position="160"/>
    </location>
</feature>
<protein>
    <submittedName>
        <fullName evidence="12">Glucosidase</fullName>
    </submittedName>
</protein>
<dbReference type="PROSITE" id="PS51762">
    <property type="entry name" value="GH16_2"/>
    <property type="match status" value="1"/>
</dbReference>
<evidence type="ECO:0000256" key="7">
    <source>
        <dbReference type="ARBA" id="ARBA00023180"/>
    </source>
</evidence>
<dbReference type="RefSeq" id="XP_052945149.1">
    <property type="nucleotide sequence ID" value="XM_053087276.1"/>
</dbReference>
<evidence type="ECO:0000256" key="6">
    <source>
        <dbReference type="ARBA" id="ARBA00023136"/>
    </source>
</evidence>